<sequence>MKRLRHLISLLLICAVIFCFAPTAWAFCGFYVAKADTKLYNKASQVAIAHSGDRTVLTMANDYQGDVKDFAIVVPVPTVIQKEQVRIGNPKIIEGRGQLC</sequence>
<feature type="signal peptide" evidence="1">
    <location>
        <begin position="1"/>
        <end position="26"/>
    </location>
</feature>
<keyword evidence="1" id="KW-0732">Signal</keyword>
<feature type="chain" id="PRO_5003488892" evidence="1">
    <location>
        <begin position="27"/>
        <end position="100"/>
    </location>
</feature>
<dbReference type="AlphaFoldDB" id="G6FWT2"/>
<evidence type="ECO:0000256" key="1">
    <source>
        <dbReference type="SAM" id="SignalP"/>
    </source>
</evidence>
<protein>
    <submittedName>
        <fullName evidence="2">Uncharacterized protein</fullName>
    </submittedName>
</protein>
<dbReference type="InterPro" id="IPR019283">
    <property type="entry name" value="DUF2330"/>
</dbReference>
<dbReference type="Pfam" id="PF10092">
    <property type="entry name" value="DUF2330"/>
    <property type="match status" value="1"/>
</dbReference>
<evidence type="ECO:0000313" key="3">
    <source>
        <dbReference type="Proteomes" id="UP000004344"/>
    </source>
</evidence>
<gene>
    <name evidence="2" type="ORF">FJSC11DRAFT_3331</name>
</gene>
<dbReference type="Proteomes" id="UP000004344">
    <property type="component" value="Unassembled WGS sequence"/>
</dbReference>
<dbReference type="PATRIC" id="fig|741277.3.peg.2722"/>
<reference evidence="2 3" key="1">
    <citation type="submission" date="2011-09" db="EMBL/GenBank/DDBJ databases">
        <title>The draft genome of Fischerella sp. JSC-11.</title>
        <authorList>
            <consortium name="US DOE Joint Genome Institute (JGI-PGF)"/>
            <person name="Lucas S."/>
            <person name="Han J."/>
            <person name="Lapidus A."/>
            <person name="Cheng J.-F."/>
            <person name="Goodwin L."/>
            <person name="Pitluck S."/>
            <person name="Peters L."/>
            <person name="Land M.L."/>
            <person name="Hauser L."/>
            <person name="Sarkisova S."/>
            <person name="Bryant D.A."/>
            <person name="Brown I."/>
            <person name="Woyke T.J."/>
        </authorList>
    </citation>
    <scope>NUCLEOTIDE SEQUENCE [LARGE SCALE GENOMIC DNA]</scope>
    <source>
        <strain evidence="2 3">JSC-11</strain>
    </source>
</reference>
<keyword evidence="3" id="KW-1185">Reference proteome</keyword>
<comment type="caution">
    <text evidence="2">The sequence shown here is derived from an EMBL/GenBank/DDBJ whole genome shotgun (WGS) entry which is preliminary data.</text>
</comment>
<dbReference type="EMBL" id="AGIZ01000010">
    <property type="protein sequence ID" value="EHC11097.1"/>
    <property type="molecule type" value="Genomic_DNA"/>
</dbReference>
<organism evidence="2 3">
    <name type="scientific">Fischerella thermalis JSC-11</name>
    <dbReference type="NCBI Taxonomy" id="741277"/>
    <lineage>
        <taxon>Bacteria</taxon>
        <taxon>Bacillati</taxon>
        <taxon>Cyanobacteriota</taxon>
        <taxon>Cyanophyceae</taxon>
        <taxon>Nostocales</taxon>
        <taxon>Hapalosiphonaceae</taxon>
        <taxon>Fischerella</taxon>
    </lineage>
</organism>
<accession>G6FWT2</accession>
<evidence type="ECO:0000313" key="2">
    <source>
        <dbReference type="EMBL" id="EHC11097.1"/>
    </source>
</evidence>
<name>G6FWT2_9CYAN</name>
<proteinExistence type="predicted"/>